<sequence length="57" mass="6429">HQISCVSPSCASLDQLSIQPLLRTKLASFNIHQLVLYGHVASGRINQAWFRTYVFGR</sequence>
<accession>A0A452ZJU1</accession>
<name>A0A452ZJU1_AEGTS</name>
<reference evidence="2" key="1">
    <citation type="journal article" date="2014" name="Science">
        <title>Ancient hybridizations among the ancestral genomes of bread wheat.</title>
        <authorList>
            <consortium name="International Wheat Genome Sequencing Consortium,"/>
            <person name="Marcussen T."/>
            <person name="Sandve S.R."/>
            <person name="Heier L."/>
            <person name="Spannagl M."/>
            <person name="Pfeifer M."/>
            <person name="Jakobsen K.S."/>
            <person name="Wulff B.B."/>
            <person name="Steuernagel B."/>
            <person name="Mayer K.F."/>
            <person name="Olsen O.A."/>
        </authorList>
    </citation>
    <scope>NUCLEOTIDE SEQUENCE [LARGE SCALE GENOMIC DNA]</scope>
    <source>
        <strain evidence="2">cv. AL8/78</strain>
    </source>
</reference>
<reference evidence="1" key="3">
    <citation type="journal article" date="2017" name="Nature">
        <title>Genome sequence of the progenitor of the wheat D genome Aegilops tauschii.</title>
        <authorList>
            <person name="Luo M.C."/>
            <person name="Gu Y.Q."/>
            <person name="Puiu D."/>
            <person name="Wang H."/>
            <person name="Twardziok S.O."/>
            <person name="Deal K.R."/>
            <person name="Huo N."/>
            <person name="Zhu T."/>
            <person name="Wang L."/>
            <person name="Wang Y."/>
            <person name="McGuire P.E."/>
            <person name="Liu S."/>
            <person name="Long H."/>
            <person name="Ramasamy R.K."/>
            <person name="Rodriguez J.C."/>
            <person name="Van S.L."/>
            <person name="Yuan L."/>
            <person name="Wang Z."/>
            <person name="Xia Z."/>
            <person name="Xiao L."/>
            <person name="Anderson O.D."/>
            <person name="Ouyang S."/>
            <person name="Liang Y."/>
            <person name="Zimin A.V."/>
            <person name="Pertea G."/>
            <person name="Qi P."/>
            <person name="Bennetzen J.L."/>
            <person name="Dai X."/>
            <person name="Dawson M.W."/>
            <person name="Muller H.G."/>
            <person name="Kugler K."/>
            <person name="Rivarola-Duarte L."/>
            <person name="Spannagl M."/>
            <person name="Mayer K.F.X."/>
            <person name="Lu F.H."/>
            <person name="Bevan M.W."/>
            <person name="Leroy P."/>
            <person name="Li P."/>
            <person name="You F.M."/>
            <person name="Sun Q."/>
            <person name="Liu Z."/>
            <person name="Lyons E."/>
            <person name="Wicker T."/>
            <person name="Salzberg S.L."/>
            <person name="Devos K.M."/>
            <person name="Dvorak J."/>
        </authorList>
    </citation>
    <scope>NUCLEOTIDE SEQUENCE [LARGE SCALE GENOMIC DNA]</scope>
    <source>
        <strain evidence="1">cv. AL8/78</strain>
    </source>
</reference>
<dbReference type="Proteomes" id="UP000015105">
    <property type="component" value="Chromosome 1D"/>
</dbReference>
<dbReference type="Gramene" id="AET1Gv20808500.3">
    <property type="protein sequence ID" value="AET1Gv20808500.3"/>
    <property type="gene ID" value="AET1Gv20808500"/>
</dbReference>
<protein>
    <submittedName>
        <fullName evidence="1">Uncharacterized protein</fullName>
    </submittedName>
</protein>
<dbReference type="AlphaFoldDB" id="A0A452ZJU1"/>
<dbReference type="EnsemblPlants" id="AET1Gv20808500.3">
    <property type="protein sequence ID" value="AET1Gv20808500.3"/>
    <property type="gene ID" value="AET1Gv20808500"/>
</dbReference>
<organism evidence="1 2">
    <name type="scientific">Aegilops tauschii subsp. strangulata</name>
    <name type="common">Goatgrass</name>
    <dbReference type="NCBI Taxonomy" id="200361"/>
    <lineage>
        <taxon>Eukaryota</taxon>
        <taxon>Viridiplantae</taxon>
        <taxon>Streptophyta</taxon>
        <taxon>Embryophyta</taxon>
        <taxon>Tracheophyta</taxon>
        <taxon>Spermatophyta</taxon>
        <taxon>Magnoliopsida</taxon>
        <taxon>Liliopsida</taxon>
        <taxon>Poales</taxon>
        <taxon>Poaceae</taxon>
        <taxon>BOP clade</taxon>
        <taxon>Pooideae</taxon>
        <taxon>Triticodae</taxon>
        <taxon>Triticeae</taxon>
        <taxon>Triticinae</taxon>
        <taxon>Aegilops</taxon>
    </lineage>
</organism>
<evidence type="ECO:0000313" key="1">
    <source>
        <dbReference type="EnsemblPlants" id="AET1Gv20808500.3"/>
    </source>
</evidence>
<reference evidence="1" key="5">
    <citation type="journal article" date="2021" name="G3 (Bethesda)">
        <title>Aegilops tauschii genome assembly Aet v5.0 features greater sequence contiguity and improved annotation.</title>
        <authorList>
            <person name="Wang L."/>
            <person name="Zhu T."/>
            <person name="Rodriguez J.C."/>
            <person name="Deal K.R."/>
            <person name="Dubcovsky J."/>
            <person name="McGuire P.E."/>
            <person name="Lux T."/>
            <person name="Spannagl M."/>
            <person name="Mayer K.F.X."/>
            <person name="Baldrich P."/>
            <person name="Meyers B.C."/>
            <person name="Huo N."/>
            <person name="Gu Y.Q."/>
            <person name="Zhou H."/>
            <person name="Devos K.M."/>
            <person name="Bennetzen J.L."/>
            <person name="Unver T."/>
            <person name="Budak H."/>
            <person name="Gulick P.J."/>
            <person name="Galiba G."/>
            <person name="Kalapos B."/>
            <person name="Nelson D.R."/>
            <person name="Li P."/>
            <person name="You F.M."/>
            <person name="Luo M.C."/>
            <person name="Dvorak J."/>
        </authorList>
    </citation>
    <scope>NUCLEOTIDE SEQUENCE [LARGE SCALE GENOMIC DNA]</scope>
    <source>
        <strain evidence="1">cv. AL8/78</strain>
    </source>
</reference>
<evidence type="ECO:0000313" key="2">
    <source>
        <dbReference type="Proteomes" id="UP000015105"/>
    </source>
</evidence>
<reference evidence="1" key="4">
    <citation type="submission" date="2019-03" db="UniProtKB">
        <authorList>
            <consortium name="EnsemblPlants"/>
        </authorList>
    </citation>
    <scope>IDENTIFICATION</scope>
</reference>
<keyword evidence="2" id="KW-1185">Reference proteome</keyword>
<reference evidence="2" key="2">
    <citation type="journal article" date="2017" name="Nat. Plants">
        <title>The Aegilops tauschii genome reveals multiple impacts of transposons.</title>
        <authorList>
            <person name="Zhao G."/>
            <person name="Zou C."/>
            <person name="Li K."/>
            <person name="Wang K."/>
            <person name="Li T."/>
            <person name="Gao L."/>
            <person name="Zhang X."/>
            <person name="Wang H."/>
            <person name="Yang Z."/>
            <person name="Liu X."/>
            <person name="Jiang W."/>
            <person name="Mao L."/>
            <person name="Kong X."/>
            <person name="Jiao Y."/>
            <person name="Jia J."/>
        </authorList>
    </citation>
    <scope>NUCLEOTIDE SEQUENCE [LARGE SCALE GENOMIC DNA]</scope>
    <source>
        <strain evidence="2">cv. AL8/78</strain>
    </source>
</reference>
<proteinExistence type="predicted"/>